<dbReference type="SUPFAM" id="SSF47413">
    <property type="entry name" value="lambda repressor-like DNA-binding domains"/>
    <property type="match status" value="1"/>
</dbReference>
<dbReference type="PANTHER" id="PTHR46558:SF11">
    <property type="entry name" value="HTH-TYPE TRANSCRIPTIONAL REGULATOR XRE"/>
    <property type="match status" value="1"/>
</dbReference>
<keyword evidence="4" id="KW-1185">Reference proteome</keyword>
<evidence type="ECO:0000313" key="3">
    <source>
        <dbReference type="EMBL" id="KGF54599.1"/>
    </source>
</evidence>
<proteinExistence type="predicted"/>
<dbReference type="GO" id="GO:0003677">
    <property type="term" value="F:DNA binding"/>
    <property type="evidence" value="ECO:0007669"/>
    <property type="project" value="UniProtKB-KW"/>
</dbReference>
<dbReference type="InterPro" id="IPR010982">
    <property type="entry name" value="Lambda_DNA-bd_dom_sf"/>
</dbReference>
<dbReference type="InterPro" id="IPR001387">
    <property type="entry name" value="Cro/C1-type_HTH"/>
</dbReference>
<dbReference type="PANTHER" id="PTHR46558">
    <property type="entry name" value="TRACRIPTIONAL REGULATORY PROTEIN-RELATED-RELATED"/>
    <property type="match status" value="1"/>
</dbReference>
<evidence type="ECO:0000256" key="1">
    <source>
        <dbReference type="ARBA" id="ARBA00023125"/>
    </source>
</evidence>
<dbReference type="PATRIC" id="fig|742738.3.peg.2835"/>
<evidence type="ECO:0000259" key="2">
    <source>
        <dbReference type="PROSITE" id="PS50943"/>
    </source>
</evidence>
<dbReference type="AlphaFoldDB" id="A0A096DAN6"/>
<reference evidence="3 4" key="1">
    <citation type="submission" date="2011-08" db="EMBL/GenBank/DDBJ databases">
        <title>The Genome Sequence of Clostridium orbiscindens 1_3_50AFAA.</title>
        <authorList>
            <consortium name="The Broad Institute Genome Sequencing Platform"/>
            <person name="Earl A."/>
            <person name="Ward D."/>
            <person name="Feldgarden M."/>
            <person name="Gevers D."/>
            <person name="Daigneault M."/>
            <person name="Strauss J."/>
            <person name="Allen-Vercoe E."/>
            <person name="Young S.K."/>
            <person name="Zeng Q."/>
            <person name="Gargeya S."/>
            <person name="Fitzgerald M."/>
            <person name="Haas B."/>
            <person name="Abouelleil A."/>
            <person name="Alvarado L."/>
            <person name="Arachchi H.M."/>
            <person name="Berlin A."/>
            <person name="Brown A."/>
            <person name="Chapman S.B."/>
            <person name="Chen Z."/>
            <person name="Dunbar C."/>
            <person name="Freedman E."/>
            <person name="Gearin G."/>
            <person name="Gellesch M."/>
            <person name="Goldberg J."/>
            <person name="Griggs A."/>
            <person name="Gujja S."/>
            <person name="Heiman D."/>
            <person name="Howarth C."/>
            <person name="Larson L."/>
            <person name="Lui A."/>
            <person name="MacDonald P.J.P."/>
            <person name="Montmayeur A."/>
            <person name="Murphy C."/>
            <person name="Neiman D."/>
            <person name="Pearson M."/>
            <person name="Priest M."/>
            <person name="Roberts A."/>
            <person name="Saif S."/>
            <person name="Shea T."/>
            <person name="Shenoy N."/>
            <person name="Sisk P."/>
            <person name="Stolte C."/>
            <person name="Sykes S."/>
            <person name="Wortman J."/>
            <person name="Nusbaum C."/>
            <person name="Birren B."/>
        </authorList>
    </citation>
    <scope>NUCLEOTIDE SEQUENCE [LARGE SCALE GENOMIC DNA]</scope>
    <source>
        <strain evidence="3 4">1_3_50AFAA</strain>
    </source>
</reference>
<keyword evidence="1" id="KW-0238">DNA-binding</keyword>
<gene>
    <name evidence="3" type="ORF">HMPREF9460_02758</name>
</gene>
<evidence type="ECO:0000313" key="4">
    <source>
        <dbReference type="Proteomes" id="UP000029585"/>
    </source>
</evidence>
<dbReference type="Pfam" id="PF01381">
    <property type="entry name" value="HTH_3"/>
    <property type="match status" value="1"/>
</dbReference>
<dbReference type="PROSITE" id="PS50943">
    <property type="entry name" value="HTH_CROC1"/>
    <property type="match status" value="1"/>
</dbReference>
<accession>A0A096DAN6</accession>
<protein>
    <recommendedName>
        <fullName evidence="2">HTH cro/C1-type domain-containing protein</fullName>
    </recommendedName>
</protein>
<dbReference type="EMBL" id="ADLO01000084">
    <property type="protein sequence ID" value="KGF54599.1"/>
    <property type="molecule type" value="Genomic_DNA"/>
</dbReference>
<dbReference type="RefSeq" id="WP_007495326.1">
    <property type="nucleotide sequence ID" value="NZ_KN174164.1"/>
</dbReference>
<comment type="caution">
    <text evidence="3">The sequence shown here is derived from an EMBL/GenBank/DDBJ whole genome shotgun (WGS) entry which is preliminary data.</text>
</comment>
<feature type="domain" description="HTH cro/C1-type" evidence="2">
    <location>
        <begin position="11"/>
        <end position="65"/>
    </location>
</feature>
<organism evidence="3 4">
    <name type="scientific">Flavonifractor plautii 1_3_50AFAA</name>
    <dbReference type="NCBI Taxonomy" id="742738"/>
    <lineage>
        <taxon>Bacteria</taxon>
        <taxon>Bacillati</taxon>
        <taxon>Bacillota</taxon>
        <taxon>Clostridia</taxon>
        <taxon>Eubacteriales</taxon>
        <taxon>Oscillospiraceae</taxon>
        <taxon>Flavonifractor</taxon>
    </lineage>
</organism>
<dbReference type="Proteomes" id="UP000029585">
    <property type="component" value="Unassembled WGS sequence"/>
</dbReference>
<dbReference type="CDD" id="cd00093">
    <property type="entry name" value="HTH_XRE"/>
    <property type="match status" value="1"/>
</dbReference>
<dbReference type="Gene3D" id="1.10.260.40">
    <property type="entry name" value="lambda repressor-like DNA-binding domains"/>
    <property type="match status" value="1"/>
</dbReference>
<dbReference type="GeneID" id="63973041"/>
<dbReference type="HOGENOM" id="CLU_066192_62_4_9"/>
<name>A0A096DAN6_FLAPL</name>
<sequence>MYSNDLFGTRLKCLRKDRGETQKDLADFLGIKQNQIGEMENGRKASTFAKLALLCEHYNISADYLLGLTDEPRPLRQDDGAGR</sequence>
<dbReference type="SMART" id="SM00530">
    <property type="entry name" value="HTH_XRE"/>
    <property type="match status" value="1"/>
</dbReference>
<dbReference type="eggNOG" id="COG1476">
    <property type="taxonomic scope" value="Bacteria"/>
</dbReference>